<proteinExistence type="inferred from homology"/>
<dbReference type="InterPro" id="IPR035906">
    <property type="entry name" value="MetI-like_sf"/>
</dbReference>
<evidence type="ECO:0000256" key="4">
    <source>
        <dbReference type="ARBA" id="ARBA00022692"/>
    </source>
</evidence>
<feature type="transmembrane region" description="Helical" evidence="7">
    <location>
        <begin position="106"/>
        <end position="123"/>
    </location>
</feature>
<dbReference type="InterPro" id="IPR000515">
    <property type="entry name" value="MetI-like"/>
</dbReference>
<evidence type="ECO:0000256" key="1">
    <source>
        <dbReference type="ARBA" id="ARBA00004651"/>
    </source>
</evidence>
<comment type="similarity">
    <text evidence="7">Belongs to the binding-protein-dependent transport system permease family.</text>
</comment>
<feature type="domain" description="ABC transmembrane type-1" evidence="8">
    <location>
        <begin position="64"/>
        <end position="243"/>
    </location>
</feature>
<evidence type="ECO:0000256" key="6">
    <source>
        <dbReference type="ARBA" id="ARBA00023136"/>
    </source>
</evidence>
<comment type="subcellular location">
    <subcellularLocation>
        <location evidence="1 7">Cell membrane</location>
        <topology evidence="1 7">Multi-pass membrane protein</topology>
    </subcellularLocation>
</comment>
<dbReference type="Proteomes" id="UP001500459">
    <property type="component" value="Unassembled WGS sequence"/>
</dbReference>
<dbReference type="EMBL" id="BAABCW010000009">
    <property type="protein sequence ID" value="GAA3510463.1"/>
    <property type="molecule type" value="Genomic_DNA"/>
</dbReference>
<evidence type="ECO:0000259" key="8">
    <source>
        <dbReference type="PROSITE" id="PS50928"/>
    </source>
</evidence>
<keyword evidence="4 7" id="KW-0812">Transmembrane</keyword>
<feature type="transmembrane region" description="Helical" evidence="7">
    <location>
        <begin position="129"/>
        <end position="150"/>
    </location>
</feature>
<comment type="caution">
    <text evidence="9">The sequence shown here is derived from an EMBL/GenBank/DDBJ whole genome shotgun (WGS) entry which is preliminary data.</text>
</comment>
<evidence type="ECO:0000256" key="5">
    <source>
        <dbReference type="ARBA" id="ARBA00022989"/>
    </source>
</evidence>
<dbReference type="PANTHER" id="PTHR30151">
    <property type="entry name" value="ALKANE SULFONATE ABC TRANSPORTER-RELATED, MEMBRANE SUBUNIT"/>
    <property type="match status" value="1"/>
</dbReference>
<evidence type="ECO:0000256" key="2">
    <source>
        <dbReference type="ARBA" id="ARBA00022448"/>
    </source>
</evidence>
<accession>A0ABP6UKJ4</accession>
<dbReference type="PROSITE" id="PS50928">
    <property type="entry name" value="ABC_TM1"/>
    <property type="match status" value="1"/>
</dbReference>
<organism evidence="9 10">
    <name type="scientific">Aquimarina addita</name>
    <dbReference type="NCBI Taxonomy" id="870485"/>
    <lineage>
        <taxon>Bacteria</taxon>
        <taxon>Pseudomonadati</taxon>
        <taxon>Bacteroidota</taxon>
        <taxon>Flavobacteriia</taxon>
        <taxon>Flavobacteriales</taxon>
        <taxon>Flavobacteriaceae</taxon>
        <taxon>Aquimarina</taxon>
    </lineage>
</organism>
<dbReference type="Pfam" id="PF00528">
    <property type="entry name" value="BPD_transp_1"/>
    <property type="match status" value="1"/>
</dbReference>
<feature type="transmembrane region" description="Helical" evidence="7">
    <location>
        <begin position="225"/>
        <end position="246"/>
    </location>
</feature>
<dbReference type="PANTHER" id="PTHR30151:SF0">
    <property type="entry name" value="ABC TRANSPORTER PERMEASE PROTEIN MJ0413-RELATED"/>
    <property type="match status" value="1"/>
</dbReference>
<evidence type="ECO:0000256" key="3">
    <source>
        <dbReference type="ARBA" id="ARBA00022475"/>
    </source>
</evidence>
<keyword evidence="5 7" id="KW-1133">Transmembrane helix</keyword>
<protein>
    <submittedName>
        <fullName evidence="9">Taurine ABC transporter permease TauC</fullName>
    </submittedName>
</protein>
<reference evidence="10" key="1">
    <citation type="journal article" date="2019" name="Int. J. Syst. Evol. Microbiol.">
        <title>The Global Catalogue of Microorganisms (GCM) 10K type strain sequencing project: providing services to taxonomists for standard genome sequencing and annotation.</title>
        <authorList>
            <consortium name="The Broad Institute Genomics Platform"/>
            <consortium name="The Broad Institute Genome Sequencing Center for Infectious Disease"/>
            <person name="Wu L."/>
            <person name="Ma J."/>
        </authorList>
    </citation>
    <scope>NUCLEOTIDE SEQUENCE [LARGE SCALE GENOMIC DNA]</scope>
    <source>
        <strain evidence="10">JCM 17106</strain>
    </source>
</reference>
<dbReference type="Gene3D" id="1.10.3720.10">
    <property type="entry name" value="MetI-like"/>
    <property type="match status" value="1"/>
</dbReference>
<feature type="transmembrane region" description="Helical" evidence="7">
    <location>
        <begin position="190"/>
        <end position="213"/>
    </location>
</feature>
<name>A0ABP6UKJ4_9FLAO</name>
<sequence>MKNIFKPFEDIGKNSRLIIIGSWILLILGFWFISSMGEKHLFPSPKQVLTGFTELYNEGLVVHIASSLWLCLKAIIIAVFISLFFTYLSTIPVIKPIANTLSKLRYLPLTGITFYLAILINDARTMQVWVLVVFMSTYLTTSLLSMISSIDQEEFDHARSLQCGRWEVLWEVVIKGRIDHVIEVIRQNLAIVWMMLVTVESILVAAGGLGFLIKNSDKFMNHGRIIALQIVILAVGLSIDFILNYLRKAFFRYSKI</sequence>
<evidence type="ECO:0000256" key="7">
    <source>
        <dbReference type="RuleBase" id="RU363032"/>
    </source>
</evidence>
<keyword evidence="2 7" id="KW-0813">Transport</keyword>
<evidence type="ECO:0000313" key="9">
    <source>
        <dbReference type="EMBL" id="GAA3510463.1"/>
    </source>
</evidence>
<gene>
    <name evidence="9" type="primary">tauC</name>
    <name evidence="9" type="ORF">GCM10022393_24920</name>
</gene>
<keyword evidence="6 7" id="KW-0472">Membrane</keyword>
<keyword evidence="10" id="KW-1185">Reference proteome</keyword>
<feature type="transmembrane region" description="Helical" evidence="7">
    <location>
        <begin position="16"/>
        <end position="34"/>
    </location>
</feature>
<keyword evidence="3" id="KW-1003">Cell membrane</keyword>
<evidence type="ECO:0000313" key="10">
    <source>
        <dbReference type="Proteomes" id="UP001500459"/>
    </source>
</evidence>
<dbReference type="RefSeq" id="WP_344927855.1">
    <property type="nucleotide sequence ID" value="NZ_BAABCW010000009.1"/>
</dbReference>
<dbReference type="SUPFAM" id="SSF161098">
    <property type="entry name" value="MetI-like"/>
    <property type="match status" value="1"/>
</dbReference>